<dbReference type="PANTHER" id="PTHR23259:SF70">
    <property type="entry name" value="ACCESSORY GLAND PROTEIN ACP62F-RELATED"/>
    <property type="match status" value="1"/>
</dbReference>
<evidence type="ECO:0000256" key="1">
    <source>
        <dbReference type="ARBA" id="ARBA00022690"/>
    </source>
</evidence>
<dbReference type="InterPro" id="IPR002919">
    <property type="entry name" value="TIL_dom"/>
</dbReference>
<sequence length="83" mass="8870">SISSSTMNSATICIFFTFIILSSSAAPKCGRNEVFRECSTMCEAQCGNAAVMACIMMCGPPKCQCDIGFFRKSNGQCVTQSNC</sequence>
<accession>A0AAV5UU56</accession>
<dbReference type="Gene3D" id="2.10.25.10">
    <property type="entry name" value="Laminin"/>
    <property type="match status" value="1"/>
</dbReference>
<protein>
    <recommendedName>
        <fullName evidence="5">TIL domain-containing protein</fullName>
    </recommendedName>
</protein>
<keyword evidence="3" id="KW-1015">Disulfide bond</keyword>
<evidence type="ECO:0000259" key="5">
    <source>
        <dbReference type="Pfam" id="PF01826"/>
    </source>
</evidence>
<keyword evidence="4" id="KW-0732">Signal</keyword>
<keyword evidence="1" id="KW-0646">Protease inhibitor</keyword>
<comment type="caution">
    <text evidence="6">The sequence shown here is derived from an EMBL/GenBank/DDBJ whole genome shotgun (WGS) entry which is preliminary data.</text>
</comment>
<keyword evidence="7" id="KW-1185">Reference proteome</keyword>
<dbReference type="SUPFAM" id="SSF57567">
    <property type="entry name" value="Serine protease inhibitors"/>
    <property type="match status" value="1"/>
</dbReference>
<proteinExistence type="predicted"/>
<dbReference type="PANTHER" id="PTHR23259">
    <property type="entry name" value="RIDDLE"/>
    <property type="match status" value="1"/>
</dbReference>
<reference evidence="6" key="1">
    <citation type="submission" date="2023-10" db="EMBL/GenBank/DDBJ databases">
        <title>Genome assembly of Pristionchus species.</title>
        <authorList>
            <person name="Yoshida K."/>
            <person name="Sommer R.J."/>
        </authorList>
    </citation>
    <scope>NUCLEOTIDE SEQUENCE</scope>
    <source>
        <strain evidence="6">RS5133</strain>
    </source>
</reference>
<feature type="signal peptide" evidence="4">
    <location>
        <begin position="1"/>
        <end position="25"/>
    </location>
</feature>
<keyword evidence="2" id="KW-0722">Serine protease inhibitor</keyword>
<evidence type="ECO:0000256" key="2">
    <source>
        <dbReference type="ARBA" id="ARBA00022900"/>
    </source>
</evidence>
<dbReference type="Pfam" id="PF01826">
    <property type="entry name" value="TIL"/>
    <property type="match status" value="1"/>
</dbReference>
<dbReference type="EMBL" id="BTSY01000001">
    <property type="protein sequence ID" value="GMT10777.1"/>
    <property type="molecule type" value="Genomic_DNA"/>
</dbReference>
<dbReference type="GO" id="GO:0004867">
    <property type="term" value="F:serine-type endopeptidase inhibitor activity"/>
    <property type="evidence" value="ECO:0007669"/>
    <property type="project" value="UniProtKB-KW"/>
</dbReference>
<name>A0AAV5UU56_9BILA</name>
<evidence type="ECO:0000313" key="6">
    <source>
        <dbReference type="EMBL" id="GMT10777.1"/>
    </source>
</evidence>
<dbReference type="CDD" id="cd19941">
    <property type="entry name" value="TIL"/>
    <property type="match status" value="1"/>
</dbReference>
<dbReference type="Proteomes" id="UP001432322">
    <property type="component" value="Unassembled WGS sequence"/>
</dbReference>
<feature type="domain" description="TIL" evidence="5">
    <location>
        <begin position="29"/>
        <end position="83"/>
    </location>
</feature>
<dbReference type="InterPro" id="IPR036084">
    <property type="entry name" value="Ser_inhib-like_sf"/>
</dbReference>
<gene>
    <name evidence="6" type="ORF">PFISCL1PPCAC_2074</name>
</gene>
<evidence type="ECO:0000256" key="4">
    <source>
        <dbReference type="SAM" id="SignalP"/>
    </source>
</evidence>
<evidence type="ECO:0000256" key="3">
    <source>
        <dbReference type="ARBA" id="ARBA00023157"/>
    </source>
</evidence>
<dbReference type="AlphaFoldDB" id="A0AAV5UU56"/>
<feature type="non-terminal residue" evidence="6">
    <location>
        <position position="1"/>
    </location>
</feature>
<feature type="chain" id="PRO_5043349576" description="TIL domain-containing protein" evidence="4">
    <location>
        <begin position="26"/>
        <end position="83"/>
    </location>
</feature>
<dbReference type="InterPro" id="IPR051368">
    <property type="entry name" value="SerProtInhib-TIL_Domain"/>
</dbReference>
<evidence type="ECO:0000313" key="7">
    <source>
        <dbReference type="Proteomes" id="UP001432322"/>
    </source>
</evidence>
<organism evidence="6 7">
    <name type="scientific">Pristionchus fissidentatus</name>
    <dbReference type="NCBI Taxonomy" id="1538716"/>
    <lineage>
        <taxon>Eukaryota</taxon>
        <taxon>Metazoa</taxon>
        <taxon>Ecdysozoa</taxon>
        <taxon>Nematoda</taxon>
        <taxon>Chromadorea</taxon>
        <taxon>Rhabditida</taxon>
        <taxon>Rhabditina</taxon>
        <taxon>Diplogasteromorpha</taxon>
        <taxon>Diplogasteroidea</taxon>
        <taxon>Neodiplogasteridae</taxon>
        <taxon>Pristionchus</taxon>
    </lineage>
</organism>